<protein>
    <recommendedName>
        <fullName evidence="3">F-box domain-containing protein</fullName>
    </recommendedName>
</protein>
<name>A0A8H2XZY4_9AGAM</name>
<accession>A0A8H2XZY4</accession>
<proteinExistence type="predicted"/>
<sequence length="390" mass="44410">MHGNGQVVIRIPELLTGIVHRLDAQDQRKLMLVSRDFFYFVGPIVWKRVPRIDFLMRLIKGAIVDSLTMILPRLFRYKILITLSPNPDLARYNVYAPWVRELEFFGERILQEIENPSQLLNLLDGRPLLPNLHRITVYSIIPITRNSINLVNMFMNPSLKEIRTILHKEEERGVLRGFPMRWSLAPVFMKQIEKACPQIHTLEFYPEDDWGGSSRSRDQCQSALSSFLNLRSFSSTTYILEYAAFGTLGELPLLESIAIRGSIYAGPVLNKTLSVPATWFPSLKELRLYEVHHEDIQALWEQPTIVKKLVSALIQIDCLVPPGSPNNALHAHGQSWIGPFYASLPHLSPHLQEVAFYIGSDGSKVEIKRQNWESAGKGDPPPGVAHFMAL</sequence>
<dbReference type="AlphaFoldDB" id="A0A8H2XZY4"/>
<evidence type="ECO:0000313" key="2">
    <source>
        <dbReference type="Proteomes" id="UP000663841"/>
    </source>
</evidence>
<organism evidence="1 2">
    <name type="scientific">Rhizoctonia solani</name>
    <dbReference type="NCBI Taxonomy" id="456999"/>
    <lineage>
        <taxon>Eukaryota</taxon>
        <taxon>Fungi</taxon>
        <taxon>Dikarya</taxon>
        <taxon>Basidiomycota</taxon>
        <taxon>Agaricomycotina</taxon>
        <taxon>Agaricomycetes</taxon>
        <taxon>Cantharellales</taxon>
        <taxon>Ceratobasidiaceae</taxon>
        <taxon>Rhizoctonia</taxon>
    </lineage>
</organism>
<dbReference type="EMBL" id="CAJMWW010000091">
    <property type="protein sequence ID" value="CAE6439094.1"/>
    <property type="molecule type" value="Genomic_DNA"/>
</dbReference>
<reference evidence="1" key="1">
    <citation type="submission" date="2021-01" db="EMBL/GenBank/DDBJ databases">
        <authorList>
            <person name="Kaushik A."/>
        </authorList>
    </citation>
    <scope>NUCLEOTIDE SEQUENCE</scope>
    <source>
        <strain evidence="1">AG3-T5</strain>
    </source>
</reference>
<dbReference type="Proteomes" id="UP000663841">
    <property type="component" value="Unassembled WGS sequence"/>
</dbReference>
<comment type="caution">
    <text evidence="1">The sequence shown here is derived from an EMBL/GenBank/DDBJ whole genome shotgun (WGS) entry which is preliminary data.</text>
</comment>
<evidence type="ECO:0008006" key="3">
    <source>
        <dbReference type="Google" id="ProtNLM"/>
    </source>
</evidence>
<evidence type="ECO:0000313" key="1">
    <source>
        <dbReference type="EMBL" id="CAE6439094.1"/>
    </source>
</evidence>
<gene>
    <name evidence="1" type="ORF">RDB_LOCUS88732</name>
</gene>